<feature type="region of interest" description="Disordered" evidence="1">
    <location>
        <begin position="1"/>
        <end position="162"/>
    </location>
</feature>
<name>A0A5S6RCG7_ORYSJ</name>
<feature type="compositionally biased region" description="Gly residues" evidence="1">
    <location>
        <begin position="120"/>
        <end position="140"/>
    </location>
</feature>
<dbReference type="EMBL" id="AC116601">
    <property type="protein sequence ID" value="AAM08714.1"/>
    <property type="molecule type" value="Genomic_DNA"/>
</dbReference>
<protein>
    <recommendedName>
        <fullName evidence="2">DUF834 domain-containing protein</fullName>
    </recommendedName>
</protein>
<sequence length="162" mass="16660">MNHAIQKGKEGLLRQRARVSVDRAHGGGSRERTAEIDPSKTDGRDRTVHDRLTGDGDDDVSDDVTTGGGGSAARTRTLAGERRRFGTNGGHQRVEGDATNSPVTKEAAEEQRTAPATRKSGGGLRVDGDGGAPAVFGGGEGADEDGGDLATTMATFPSDGDS</sequence>
<evidence type="ECO:0000313" key="4">
    <source>
        <dbReference type="EMBL" id="AAM08714.1"/>
    </source>
</evidence>
<dbReference type="Proteomes" id="UP000000763">
    <property type="component" value="Chromosome 10"/>
</dbReference>
<accession>A0A5S6RCG7</accession>
<reference evidence="4" key="2">
    <citation type="submission" date="2002-04" db="EMBL/GenBank/DDBJ databases">
        <title>Rice Genomic Sequence.</title>
        <authorList>
            <person name="Wing R.A."/>
            <person name="Yu Y."/>
            <person name="Yang T.J."/>
            <person name="Nah G."/>
            <person name="Soderlund C."/>
            <person name="Chen M."/>
            <person name="Kim H.-R."/>
            <person name="Rambo T."/>
            <person name="Saski C."/>
            <person name="Henry D."/>
            <person name="Oates R."/>
            <person name="Simmons J."/>
        </authorList>
    </citation>
    <scope>NUCLEOTIDE SEQUENCE</scope>
</reference>
<reference evidence="5" key="3">
    <citation type="journal article" date="2005" name="Nature">
        <title>The map-based sequence of the rice genome.</title>
        <authorList>
            <consortium name="International rice genome sequencing project (IRGSP)"/>
            <person name="Matsumoto T."/>
            <person name="Wu J."/>
            <person name="Kanamori H."/>
            <person name="Katayose Y."/>
            <person name="Fujisawa M."/>
            <person name="Namiki N."/>
            <person name="Mizuno H."/>
            <person name="Yamamoto K."/>
            <person name="Antonio B.A."/>
            <person name="Baba T."/>
            <person name="Sakata K."/>
            <person name="Nagamura Y."/>
            <person name="Aoki H."/>
            <person name="Arikawa K."/>
            <person name="Arita K."/>
            <person name="Bito T."/>
            <person name="Chiden Y."/>
            <person name="Fujitsuka N."/>
            <person name="Fukunaka R."/>
            <person name="Hamada M."/>
            <person name="Harada C."/>
            <person name="Hayashi A."/>
            <person name="Hijishita S."/>
            <person name="Honda M."/>
            <person name="Hosokawa S."/>
            <person name="Ichikawa Y."/>
            <person name="Idonuma A."/>
            <person name="Iijima M."/>
            <person name="Ikeda M."/>
            <person name="Ikeno M."/>
            <person name="Ito K."/>
            <person name="Ito S."/>
            <person name="Ito T."/>
            <person name="Ito Y."/>
            <person name="Ito Y."/>
            <person name="Iwabuchi A."/>
            <person name="Kamiya K."/>
            <person name="Karasawa W."/>
            <person name="Kurita K."/>
            <person name="Katagiri S."/>
            <person name="Kikuta A."/>
            <person name="Kobayashi H."/>
            <person name="Kobayashi N."/>
            <person name="Machita K."/>
            <person name="Maehara T."/>
            <person name="Masukawa M."/>
            <person name="Mizubayashi T."/>
            <person name="Mukai Y."/>
            <person name="Nagasaki H."/>
            <person name="Nagata Y."/>
            <person name="Naito S."/>
            <person name="Nakashima M."/>
            <person name="Nakama Y."/>
            <person name="Nakamichi Y."/>
            <person name="Nakamura M."/>
            <person name="Meguro A."/>
            <person name="Negishi M."/>
            <person name="Ohta I."/>
            <person name="Ohta T."/>
            <person name="Okamoto M."/>
            <person name="Ono N."/>
            <person name="Saji S."/>
            <person name="Sakaguchi M."/>
            <person name="Sakai K."/>
            <person name="Shibata M."/>
            <person name="Shimokawa T."/>
            <person name="Song J."/>
            <person name="Takazaki Y."/>
            <person name="Terasawa K."/>
            <person name="Tsugane M."/>
            <person name="Tsuji K."/>
            <person name="Ueda S."/>
            <person name="Waki K."/>
            <person name="Yamagata H."/>
            <person name="Yamamoto M."/>
            <person name="Yamamoto S."/>
            <person name="Yamane H."/>
            <person name="Yoshiki S."/>
            <person name="Yoshihara R."/>
            <person name="Yukawa K."/>
            <person name="Zhong H."/>
            <person name="Yano M."/>
            <person name="Yuan Q."/>
            <person name="Ouyang S."/>
            <person name="Liu J."/>
            <person name="Jones K.M."/>
            <person name="Gansberger K."/>
            <person name="Moffat K."/>
            <person name="Hill J."/>
            <person name="Bera J."/>
            <person name="Fadrosh D."/>
            <person name="Jin S."/>
            <person name="Johri S."/>
            <person name="Kim M."/>
            <person name="Overton L."/>
            <person name="Reardon M."/>
            <person name="Tsitrin T."/>
            <person name="Vuong H."/>
            <person name="Weaver B."/>
            <person name="Ciecko A."/>
            <person name="Tallon L."/>
            <person name="Jackson J."/>
            <person name="Pai G."/>
            <person name="Aken S.V."/>
            <person name="Utterback T."/>
            <person name="Reidmuller S."/>
            <person name="Feldblyum T."/>
            <person name="Hsiao J."/>
            <person name="Zismann V."/>
            <person name="Iobst S."/>
            <person name="de Vazeille A.R."/>
            <person name="Buell C.R."/>
            <person name="Ying K."/>
            <person name="Li Y."/>
            <person name="Lu T."/>
            <person name="Huang Y."/>
            <person name="Zhao Q."/>
            <person name="Feng Q."/>
            <person name="Zhang L."/>
            <person name="Zhu J."/>
            <person name="Weng Q."/>
            <person name="Mu J."/>
            <person name="Lu Y."/>
            <person name="Fan D."/>
            <person name="Liu Y."/>
            <person name="Guan J."/>
            <person name="Zhang Y."/>
            <person name="Yu S."/>
            <person name="Liu X."/>
            <person name="Zhang Y."/>
            <person name="Hong G."/>
            <person name="Han B."/>
            <person name="Choisne N."/>
            <person name="Demange N."/>
            <person name="Orjeda G."/>
            <person name="Samain S."/>
            <person name="Cattolico L."/>
            <person name="Pelletier E."/>
            <person name="Couloux A."/>
            <person name="Segurens B."/>
            <person name="Wincker P."/>
            <person name="D'Hont A."/>
            <person name="Scarpelli C."/>
            <person name="Weissenbach J."/>
            <person name="Salanoubat M."/>
            <person name="Quetier F."/>
            <person name="Yu Y."/>
            <person name="Kim H.R."/>
            <person name="Rambo T."/>
            <person name="Currie J."/>
            <person name="Collura K."/>
            <person name="Luo M."/>
            <person name="Yang T."/>
            <person name="Ammiraju J.S.S."/>
            <person name="Engler F."/>
            <person name="Soderlund C."/>
            <person name="Wing R.A."/>
            <person name="Palmer L.E."/>
            <person name="de la Bastide M."/>
            <person name="Spiegel L."/>
            <person name="Nascimento L."/>
            <person name="Zutavern T."/>
            <person name="O'Shaughnessy A."/>
            <person name="Dike S."/>
            <person name="Dedhia N."/>
            <person name="Preston R."/>
            <person name="Balija V."/>
            <person name="McCombie W.R."/>
            <person name="Chow T."/>
            <person name="Chen H."/>
            <person name="Chung M."/>
            <person name="Chen C."/>
            <person name="Shaw J."/>
            <person name="Wu H."/>
            <person name="Hsiao K."/>
            <person name="Chao Y."/>
            <person name="Chu M."/>
            <person name="Cheng C."/>
            <person name="Hour A."/>
            <person name="Lee P."/>
            <person name="Lin S."/>
            <person name="Lin Y."/>
            <person name="Liou J."/>
            <person name="Liu S."/>
            <person name="Hsing Y."/>
            <person name="Raghuvanshi S."/>
            <person name="Mohanty A."/>
            <person name="Bharti A.K."/>
            <person name="Gaur A."/>
            <person name="Gupta V."/>
            <person name="Kumar D."/>
            <person name="Ravi V."/>
            <person name="Vij S."/>
            <person name="Kapur A."/>
            <person name="Khurana P."/>
            <person name="Khurana P."/>
            <person name="Khurana J.P."/>
            <person name="Tyagi A.K."/>
            <person name="Gaikwad K."/>
            <person name="Singh A."/>
            <person name="Dalal V."/>
            <person name="Srivastava S."/>
            <person name="Dixit A."/>
            <person name="Pal A.K."/>
            <person name="Ghazi I.A."/>
            <person name="Yadav M."/>
            <person name="Pandit A."/>
            <person name="Bhargava A."/>
            <person name="Sureshbabu K."/>
            <person name="Batra K."/>
            <person name="Sharma T.R."/>
            <person name="Mohapatra T."/>
            <person name="Singh N.K."/>
            <person name="Messing J."/>
            <person name="Nelson A.B."/>
            <person name="Fuks G."/>
            <person name="Kavchok S."/>
            <person name="Keizer G."/>
            <person name="Linton E."/>
            <person name="Llaca V."/>
            <person name="Song R."/>
            <person name="Tanyolac B."/>
            <person name="Young S."/>
            <person name="Ho-Il K."/>
            <person name="Hahn J.H."/>
            <person name="Sangsakoo G."/>
            <person name="Vanavichit A."/>
            <person name="de Mattos Luiz.A.T."/>
            <person name="Zimmer P.D."/>
            <person name="Malone G."/>
            <person name="Dellagostin O."/>
            <person name="de Oliveira A.C."/>
            <person name="Bevan M."/>
            <person name="Bancroft I."/>
            <person name="Minx P."/>
            <person name="Cordum H."/>
            <person name="Wilson R."/>
            <person name="Cheng Z."/>
            <person name="Jin W."/>
            <person name="Jiang J."/>
            <person name="Leong S.A."/>
            <person name="Iwama H."/>
            <person name="Gojobori T."/>
            <person name="Itoh T."/>
            <person name="Niimura Y."/>
            <person name="Fujii Y."/>
            <person name="Habara T."/>
            <person name="Sakai H."/>
            <person name="Sato Y."/>
            <person name="Wilson G."/>
            <person name="Kumar K."/>
            <person name="McCouch S."/>
            <person name="Juretic N."/>
            <person name="Hoen D."/>
            <person name="Wright S."/>
            <person name="Bruskiewich R."/>
            <person name="Bureau T."/>
            <person name="Miyao A."/>
            <person name="Hirochika H."/>
            <person name="Nishikawa T."/>
            <person name="Kadowaki K."/>
            <person name="Sugiura M."/>
            <person name="Burr B."/>
            <person name="Sasaki T."/>
        </authorList>
    </citation>
    <scope>NUCLEOTIDE SEQUENCE [LARGE SCALE GENOMIC DNA]</scope>
    <source>
        <strain evidence="5">cv. Nipponbare</strain>
    </source>
</reference>
<gene>
    <name evidence="3" type="primary">OSJNBa0079B05.15</name>
    <name evidence="4" type="synonym">OSJNAa0079B05.7</name>
</gene>
<dbReference type="AlphaFoldDB" id="A0A5S6RCG7"/>
<feature type="domain" description="DUF834" evidence="2">
    <location>
        <begin position="115"/>
        <end position="144"/>
    </location>
</feature>
<evidence type="ECO:0000259" key="2">
    <source>
        <dbReference type="Pfam" id="PF05754"/>
    </source>
</evidence>
<evidence type="ECO:0000256" key="1">
    <source>
        <dbReference type="SAM" id="MobiDB-lite"/>
    </source>
</evidence>
<dbReference type="Pfam" id="PF05754">
    <property type="entry name" value="DUF834"/>
    <property type="match status" value="1"/>
</dbReference>
<organism evidence="3 5">
    <name type="scientific">Oryza sativa subsp. japonica</name>
    <name type="common">Rice</name>
    <dbReference type="NCBI Taxonomy" id="39947"/>
    <lineage>
        <taxon>Eukaryota</taxon>
        <taxon>Viridiplantae</taxon>
        <taxon>Streptophyta</taxon>
        <taxon>Embryophyta</taxon>
        <taxon>Tracheophyta</taxon>
        <taxon>Spermatophyta</taxon>
        <taxon>Magnoliopsida</taxon>
        <taxon>Liliopsida</taxon>
        <taxon>Poales</taxon>
        <taxon>Poaceae</taxon>
        <taxon>BOP clade</taxon>
        <taxon>Oryzoideae</taxon>
        <taxon>Oryzeae</taxon>
        <taxon>Oryzinae</taxon>
        <taxon>Oryza</taxon>
        <taxon>Oryza sativa</taxon>
    </lineage>
</organism>
<evidence type="ECO:0000313" key="5">
    <source>
        <dbReference type="Proteomes" id="UP000000763"/>
    </source>
</evidence>
<proteinExistence type="predicted"/>
<reference evidence="5" key="4">
    <citation type="journal article" date="2008" name="Nucleic Acids Res.">
        <title>The rice annotation project database (RAP-DB): 2008 update.</title>
        <authorList>
            <consortium name="The rice annotation project (RAP)"/>
        </authorList>
    </citation>
    <scope>GENOME REANNOTATION</scope>
    <source>
        <strain evidence="5">cv. Nipponbare</strain>
    </source>
</reference>
<dbReference type="EMBL" id="AC079179">
    <property type="protein sequence ID" value="AAL31660.1"/>
    <property type="molecule type" value="Genomic_DNA"/>
</dbReference>
<evidence type="ECO:0000313" key="3">
    <source>
        <dbReference type="EMBL" id="AAL31660.1"/>
    </source>
</evidence>
<dbReference type="InterPro" id="IPR008552">
    <property type="entry name" value="DUF834"/>
</dbReference>
<reference evidence="3" key="1">
    <citation type="submission" date="2002-02" db="EMBL/GenBank/DDBJ databases">
        <title>Rice Genomic Sequence.</title>
        <authorList>
            <person name="Wing R.A."/>
            <person name="Yu Y."/>
            <person name="Soderlund C."/>
            <person name="Chen M."/>
            <person name="Kim H.-R."/>
            <person name="Rambo T."/>
            <person name="Saski C."/>
            <person name="Henry D."/>
            <person name="Oates R."/>
            <person name="Simmons J."/>
        </authorList>
    </citation>
    <scope>NUCLEOTIDE SEQUENCE</scope>
</reference>
<feature type="compositionally biased region" description="Basic and acidic residues" evidence="1">
    <location>
        <begin position="7"/>
        <end position="54"/>
    </location>
</feature>